<reference evidence="1 2" key="1">
    <citation type="submission" date="2018-08" db="EMBL/GenBank/DDBJ databases">
        <title>Genetic Globetrotter - A new plasmid hitch-hiking vast phylogenetic and geographic distances.</title>
        <authorList>
            <person name="Vollmers J."/>
            <person name="Petersen J."/>
        </authorList>
    </citation>
    <scope>NUCLEOTIDE SEQUENCE [LARGE SCALE GENOMIC DNA]</scope>
    <source>
        <strain evidence="1 2">DSM 26383</strain>
    </source>
</reference>
<name>A0A5P3A8D1_9RHOB</name>
<dbReference type="SUPFAM" id="SSF48371">
    <property type="entry name" value="ARM repeat"/>
    <property type="match status" value="1"/>
</dbReference>
<dbReference type="KEGG" id="rid:RIdsm_00335"/>
<dbReference type="OrthoDB" id="7364954at2"/>
<dbReference type="RefSeq" id="WP_074940363.1">
    <property type="nucleotide sequence ID" value="NZ_CP031598.1"/>
</dbReference>
<evidence type="ECO:0000313" key="1">
    <source>
        <dbReference type="EMBL" id="QEW24555.1"/>
    </source>
</evidence>
<accession>A0A5P3A8D1</accession>
<gene>
    <name evidence="1" type="ORF">RIdsm_00335</name>
</gene>
<dbReference type="AlphaFoldDB" id="A0A5P3A8D1"/>
<evidence type="ECO:0000313" key="2">
    <source>
        <dbReference type="Proteomes" id="UP000325785"/>
    </source>
</evidence>
<organism evidence="1 2">
    <name type="scientific">Roseovarius indicus</name>
    <dbReference type="NCBI Taxonomy" id="540747"/>
    <lineage>
        <taxon>Bacteria</taxon>
        <taxon>Pseudomonadati</taxon>
        <taxon>Pseudomonadota</taxon>
        <taxon>Alphaproteobacteria</taxon>
        <taxon>Rhodobacterales</taxon>
        <taxon>Roseobacteraceae</taxon>
        <taxon>Roseovarius</taxon>
    </lineage>
</organism>
<proteinExistence type="predicted"/>
<dbReference type="EMBL" id="CP031598">
    <property type="protein sequence ID" value="QEW24555.1"/>
    <property type="molecule type" value="Genomic_DNA"/>
</dbReference>
<evidence type="ECO:0008006" key="3">
    <source>
        <dbReference type="Google" id="ProtNLM"/>
    </source>
</evidence>
<dbReference type="InterPro" id="IPR016024">
    <property type="entry name" value="ARM-type_fold"/>
</dbReference>
<sequence length="359" mass="40329">MSAPRQYPDVFHKHRWTVLPEPVQRAVYELGCASRRDRVEPGQIAAYRQGLAGLTPMAVPRGGYEIRRLYEPWIPSRDEDPYLTSLWPNGRFGRAPRDSKRLALNPDLGWLVLFHGDGYLRQAAMEALPGPPRSAFELAAACYRLNDWVENVRLAAEAYAARAFPETDPNVIAGAALFLLEMEPHLQRWSATGRAAVRHLLTRRDTAACLADTLQTALTGRQGYLLQQLLRDPSLDPYLHRLAHDAAHPGVRRVAMTCLLTGQARWLTGFRYEWIDKSMARRKRVPVHETQSLTVAGDLPALLSAAVADRSPKVRAVAADRLIARRQEATSDMDRLAARLAEDTSPSVRSRAAYYLTHR</sequence>
<protein>
    <recommendedName>
        <fullName evidence="3">HEAT repeat domain-containing protein</fullName>
    </recommendedName>
</protein>
<dbReference type="Proteomes" id="UP000325785">
    <property type="component" value="Chromosome"/>
</dbReference>